<evidence type="ECO:0000313" key="1">
    <source>
        <dbReference type="WBParaSite" id="GPUH_0002123001-mRNA-1"/>
    </source>
</evidence>
<name>A0A183EJR4_9BILA</name>
<organism evidence="1">
    <name type="scientific">Gongylonema pulchrum</name>
    <dbReference type="NCBI Taxonomy" id="637853"/>
    <lineage>
        <taxon>Eukaryota</taxon>
        <taxon>Metazoa</taxon>
        <taxon>Ecdysozoa</taxon>
        <taxon>Nematoda</taxon>
        <taxon>Chromadorea</taxon>
        <taxon>Rhabditida</taxon>
        <taxon>Spirurina</taxon>
        <taxon>Spiruromorpha</taxon>
        <taxon>Spiruroidea</taxon>
        <taxon>Gongylonematidae</taxon>
        <taxon>Gongylonema</taxon>
    </lineage>
</organism>
<sequence>LDGTPTPCKEDITKSQRYNDAIRLHDLRIRRKGLTATVEKDLCLLSDVGQRVVEVFEQPALSSAELFEIKGFARHMSEAMINGIKIEHKQDILVHMSFPDD</sequence>
<protein>
    <submittedName>
        <fullName evidence="1">Ribonuclease R</fullName>
    </submittedName>
</protein>
<dbReference type="WBParaSite" id="GPUH_0002123001-mRNA-1">
    <property type="protein sequence ID" value="GPUH_0002123001-mRNA-1"/>
    <property type="gene ID" value="GPUH_0002123001"/>
</dbReference>
<reference evidence="1" key="1">
    <citation type="submission" date="2016-06" db="UniProtKB">
        <authorList>
            <consortium name="WormBaseParasite"/>
        </authorList>
    </citation>
    <scope>IDENTIFICATION</scope>
</reference>
<proteinExistence type="predicted"/>
<dbReference type="AlphaFoldDB" id="A0A183EJR4"/>
<accession>A0A183EJR4</accession>